<reference evidence="2 3" key="1">
    <citation type="submission" date="2019-10" db="EMBL/GenBank/DDBJ databases">
        <title>Genome sequence of Phaeocystidibacter marisrubri JCM30614 (type strain).</title>
        <authorList>
            <person name="Bowman J.P."/>
        </authorList>
    </citation>
    <scope>NUCLEOTIDE SEQUENCE [LARGE SCALE GENOMIC DNA]</scope>
    <source>
        <strain evidence="2 3">JCM 30614</strain>
    </source>
</reference>
<dbReference type="CDD" id="cd00085">
    <property type="entry name" value="HNHc"/>
    <property type="match status" value="1"/>
</dbReference>
<evidence type="ECO:0000259" key="1">
    <source>
        <dbReference type="SMART" id="SM00507"/>
    </source>
</evidence>
<dbReference type="SMART" id="SM00507">
    <property type="entry name" value="HNHc"/>
    <property type="match status" value="1"/>
</dbReference>
<dbReference type="RefSeq" id="WP_151691648.1">
    <property type="nucleotide sequence ID" value="NZ_BMGX01000002.1"/>
</dbReference>
<dbReference type="AlphaFoldDB" id="A0A6L3ZGW5"/>
<dbReference type="GO" id="GO:0003676">
    <property type="term" value="F:nucleic acid binding"/>
    <property type="evidence" value="ECO:0007669"/>
    <property type="project" value="InterPro"/>
</dbReference>
<keyword evidence="2" id="KW-0540">Nuclease</keyword>
<name>A0A6L3ZGW5_9FLAO</name>
<dbReference type="EMBL" id="WBVQ01000001">
    <property type="protein sequence ID" value="KAB2817077.1"/>
    <property type="molecule type" value="Genomic_DNA"/>
</dbReference>
<dbReference type="PANTHER" id="PTHR33427:SF2">
    <property type="entry name" value="TRICHOHYALIN"/>
    <property type="match status" value="1"/>
</dbReference>
<dbReference type="Pfam" id="PF01844">
    <property type="entry name" value="HNH"/>
    <property type="match status" value="1"/>
</dbReference>
<dbReference type="PANTHER" id="PTHR33427">
    <property type="entry name" value="HNH ENDONUCLEASE"/>
    <property type="match status" value="1"/>
</dbReference>
<comment type="caution">
    <text evidence="2">The sequence shown here is derived from an EMBL/GenBank/DDBJ whole genome shotgun (WGS) entry which is preliminary data.</text>
</comment>
<keyword evidence="3" id="KW-1185">Reference proteome</keyword>
<organism evidence="2 3">
    <name type="scientific">Phaeocystidibacter marisrubri</name>
    <dbReference type="NCBI Taxonomy" id="1577780"/>
    <lineage>
        <taxon>Bacteria</taxon>
        <taxon>Pseudomonadati</taxon>
        <taxon>Bacteroidota</taxon>
        <taxon>Flavobacteriia</taxon>
        <taxon>Flavobacteriales</taxon>
        <taxon>Phaeocystidibacteraceae</taxon>
        <taxon>Phaeocystidibacter</taxon>
    </lineage>
</organism>
<dbReference type="InterPro" id="IPR002711">
    <property type="entry name" value="HNH"/>
</dbReference>
<keyword evidence="2" id="KW-0255">Endonuclease</keyword>
<dbReference type="OrthoDB" id="9802901at2"/>
<evidence type="ECO:0000313" key="2">
    <source>
        <dbReference type="EMBL" id="KAB2817077.1"/>
    </source>
</evidence>
<feature type="domain" description="HNH nuclease" evidence="1">
    <location>
        <begin position="36"/>
        <end position="94"/>
    </location>
</feature>
<dbReference type="Gene3D" id="1.10.30.50">
    <property type="match status" value="1"/>
</dbReference>
<dbReference type="GO" id="GO:0008270">
    <property type="term" value="F:zinc ion binding"/>
    <property type="evidence" value="ECO:0007669"/>
    <property type="project" value="InterPro"/>
</dbReference>
<dbReference type="GO" id="GO:0004519">
    <property type="term" value="F:endonuclease activity"/>
    <property type="evidence" value="ECO:0007669"/>
    <property type="project" value="UniProtKB-KW"/>
</dbReference>
<dbReference type="InterPro" id="IPR003615">
    <property type="entry name" value="HNH_nuc"/>
</dbReference>
<sequence length="111" mass="12411">MRTPLMKRKANSTAHGDRFSDERIEAVWKKATVVAGVDPSKRRKDSCGAWIEFEKYGHTIDNGTGWEVDHIIPVSKGGGDEISNLQPLQWQNNRSKGNDSPASNFCIIKAR</sequence>
<evidence type="ECO:0000313" key="3">
    <source>
        <dbReference type="Proteomes" id="UP000484164"/>
    </source>
</evidence>
<protein>
    <submittedName>
        <fullName evidence="2">HNH endonuclease</fullName>
    </submittedName>
</protein>
<accession>A0A6L3ZGW5</accession>
<proteinExistence type="predicted"/>
<keyword evidence="2" id="KW-0378">Hydrolase</keyword>
<gene>
    <name evidence="2" type="ORF">F8C82_01385</name>
</gene>
<dbReference type="Proteomes" id="UP000484164">
    <property type="component" value="Unassembled WGS sequence"/>
</dbReference>